<name>A0ABR6SGU4_ANAVA</name>
<organism evidence="1 2">
    <name type="scientific">Trichormus variabilis N2B</name>
    <dbReference type="NCBI Taxonomy" id="2681315"/>
    <lineage>
        <taxon>Bacteria</taxon>
        <taxon>Bacillati</taxon>
        <taxon>Cyanobacteriota</taxon>
        <taxon>Cyanophyceae</taxon>
        <taxon>Nostocales</taxon>
        <taxon>Nostocaceae</taxon>
        <taxon>Trichormus</taxon>
    </lineage>
</organism>
<evidence type="ECO:0000313" key="1">
    <source>
        <dbReference type="EMBL" id="MBC1305600.1"/>
    </source>
</evidence>
<protein>
    <submittedName>
        <fullName evidence="1">Uncharacterized protein</fullName>
    </submittedName>
</protein>
<sequence length="51" mass="5771">MERQILDAIGFGNPQIEPDPKPVVEQVVVQHEQIPNTIDNFGKILDQYEPA</sequence>
<dbReference type="RefSeq" id="WP_011316542.1">
    <property type="nucleotide sequence ID" value="NZ_JACKZP010000272.1"/>
</dbReference>
<dbReference type="EMBL" id="JACKZP010000272">
    <property type="protein sequence ID" value="MBC1305600.1"/>
    <property type="molecule type" value="Genomic_DNA"/>
</dbReference>
<keyword evidence="2" id="KW-1185">Reference proteome</keyword>
<gene>
    <name evidence="1" type="ORF">GNE12_27295</name>
</gene>
<keyword evidence="1" id="KW-0614">Plasmid</keyword>
<comment type="caution">
    <text evidence="1">The sequence shown here is derived from an EMBL/GenBank/DDBJ whole genome shotgun (WGS) entry which is preliminary data.</text>
</comment>
<reference evidence="1 2" key="1">
    <citation type="submission" date="2019-11" db="EMBL/GenBank/DDBJ databases">
        <title>Comparison of genomes from free-living endosymbiotic cyanobacteria isolated from Azolla.</title>
        <authorList>
            <person name="Thiel T."/>
            <person name="Pratte B."/>
        </authorList>
    </citation>
    <scope>NUCLEOTIDE SEQUENCE [LARGE SCALE GENOMIC DNA]</scope>
    <source>
        <strain evidence="1 2">N2B</strain>
        <plasmid evidence="1">pN2B-A</plasmid>
    </source>
</reference>
<dbReference type="Proteomes" id="UP000570851">
    <property type="component" value="Unassembled WGS sequence"/>
</dbReference>
<geneLocation type="plasmid" evidence="1">
    <name>pN2B-A</name>
</geneLocation>
<dbReference type="GeneID" id="62347940"/>
<proteinExistence type="predicted"/>
<accession>A0ABR6SGU4</accession>
<evidence type="ECO:0000313" key="2">
    <source>
        <dbReference type="Proteomes" id="UP000570851"/>
    </source>
</evidence>